<organism evidence="6 7">
    <name type="scientific">Magnetospirillum sulfuroxidans</name>
    <dbReference type="NCBI Taxonomy" id="611300"/>
    <lineage>
        <taxon>Bacteria</taxon>
        <taxon>Pseudomonadati</taxon>
        <taxon>Pseudomonadota</taxon>
        <taxon>Alphaproteobacteria</taxon>
        <taxon>Rhodospirillales</taxon>
        <taxon>Rhodospirillaceae</taxon>
        <taxon>Magnetospirillum</taxon>
    </lineage>
</organism>
<dbReference type="InterPro" id="IPR000847">
    <property type="entry name" value="LysR_HTH_N"/>
</dbReference>
<evidence type="ECO:0000256" key="4">
    <source>
        <dbReference type="ARBA" id="ARBA00023163"/>
    </source>
</evidence>
<comment type="caution">
    <text evidence="6">The sequence shown here is derived from an EMBL/GenBank/DDBJ whole genome shotgun (WGS) entry which is preliminary data.</text>
</comment>
<feature type="domain" description="HTH lysR-type" evidence="5">
    <location>
        <begin position="7"/>
        <end position="64"/>
    </location>
</feature>
<gene>
    <name evidence="6" type="ORF">KEC16_16225</name>
</gene>
<accession>A0ABS5IFS0</accession>
<dbReference type="Proteomes" id="UP000680714">
    <property type="component" value="Unassembled WGS sequence"/>
</dbReference>
<keyword evidence="2" id="KW-0805">Transcription regulation</keyword>
<reference evidence="6 7" key="1">
    <citation type="submission" date="2021-04" db="EMBL/GenBank/DDBJ databases">
        <title>Magnetospirillum sulfuroxidans sp. nov., a facultative chemolithoautotrophic sulfur-oxidizing alphaproteobacterium isolated from freshwater sediment and proposals for Paramagetospirillum gen. nov., and Magnetospirillaceae fam. nov.</title>
        <authorList>
            <person name="Koziaeva V."/>
            <person name="Geelhoed J.S."/>
            <person name="Sorokin D.Y."/>
            <person name="Grouzdev D.S."/>
        </authorList>
    </citation>
    <scope>NUCLEOTIDE SEQUENCE [LARGE SCALE GENOMIC DNA]</scope>
    <source>
        <strain evidence="6 7">J10</strain>
    </source>
</reference>
<dbReference type="PROSITE" id="PS50931">
    <property type="entry name" value="HTH_LYSR"/>
    <property type="match status" value="1"/>
</dbReference>
<dbReference type="Gene3D" id="3.40.190.290">
    <property type="match status" value="1"/>
</dbReference>
<keyword evidence="4" id="KW-0804">Transcription</keyword>
<proteinExistence type="inferred from homology"/>
<comment type="similarity">
    <text evidence="1">Belongs to the LysR transcriptional regulatory family.</text>
</comment>
<keyword evidence="7" id="KW-1185">Reference proteome</keyword>
<dbReference type="EMBL" id="JAGTUF010000020">
    <property type="protein sequence ID" value="MBR9973271.1"/>
    <property type="molecule type" value="Genomic_DNA"/>
</dbReference>
<dbReference type="Gene3D" id="1.10.10.10">
    <property type="entry name" value="Winged helix-like DNA-binding domain superfamily/Winged helix DNA-binding domain"/>
    <property type="match status" value="1"/>
</dbReference>
<dbReference type="InterPro" id="IPR036388">
    <property type="entry name" value="WH-like_DNA-bd_sf"/>
</dbReference>
<evidence type="ECO:0000256" key="3">
    <source>
        <dbReference type="ARBA" id="ARBA00023125"/>
    </source>
</evidence>
<dbReference type="RefSeq" id="WP_211550845.1">
    <property type="nucleotide sequence ID" value="NZ_JAGTUF010000020.1"/>
</dbReference>
<dbReference type="PANTHER" id="PTHR30537:SF3">
    <property type="entry name" value="TRANSCRIPTIONAL REGULATORY PROTEIN"/>
    <property type="match status" value="1"/>
</dbReference>
<dbReference type="Pfam" id="PF03466">
    <property type="entry name" value="LysR_substrate"/>
    <property type="match status" value="1"/>
</dbReference>
<sequence length="300" mass="33831">MSPQRVDDWDDLRFFLAAVRAGSFMRAADDLRTNQTTVGRRIERLETSLGIKLFDRIGRAMRVTPAGKRLMAMAEAMEDAAGAIERDLAGHDRELAGEVTIAAPEGLASFVLTRWLADFRLRYPRITLRIRVGNQVVDLRTRDADMALQLAIPLDPRAVGVKVGTFRVHPFAAPDYLERAGTPRRLEHVFEHDLLDHLGYGALPGFEQWRRLVAEHPHVVFATDSARTYLEAARAGLGIAFLPAYYARAIPELRELDLDLSVAMPLWLVSHSETNGAARVQAVFRYLRERFADPTEERFL</sequence>
<dbReference type="PRINTS" id="PR00039">
    <property type="entry name" value="HTHLYSR"/>
</dbReference>
<dbReference type="Pfam" id="PF00126">
    <property type="entry name" value="HTH_1"/>
    <property type="match status" value="1"/>
</dbReference>
<name>A0ABS5IFS0_9PROT</name>
<evidence type="ECO:0000256" key="1">
    <source>
        <dbReference type="ARBA" id="ARBA00009437"/>
    </source>
</evidence>
<evidence type="ECO:0000259" key="5">
    <source>
        <dbReference type="PROSITE" id="PS50931"/>
    </source>
</evidence>
<dbReference type="PANTHER" id="PTHR30537">
    <property type="entry name" value="HTH-TYPE TRANSCRIPTIONAL REGULATOR"/>
    <property type="match status" value="1"/>
</dbReference>
<dbReference type="InterPro" id="IPR005119">
    <property type="entry name" value="LysR_subst-bd"/>
</dbReference>
<dbReference type="InterPro" id="IPR058163">
    <property type="entry name" value="LysR-type_TF_proteobact-type"/>
</dbReference>
<protein>
    <submittedName>
        <fullName evidence="6">LysR family transcriptional regulator</fullName>
    </submittedName>
</protein>
<dbReference type="InterPro" id="IPR036390">
    <property type="entry name" value="WH_DNA-bd_sf"/>
</dbReference>
<evidence type="ECO:0000313" key="6">
    <source>
        <dbReference type="EMBL" id="MBR9973271.1"/>
    </source>
</evidence>
<evidence type="ECO:0000313" key="7">
    <source>
        <dbReference type="Proteomes" id="UP000680714"/>
    </source>
</evidence>
<dbReference type="SUPFAM" id="SSF53850">
    <property type="entry name" value="Periplasmic binding protein-like II"/>
    <property type="match status" value="1"/>
</dbReference>
<dbReference type="SUPFAM" id="SSF46785">
    <property type="entry name" value="Winged helix' DNA-binding domain"/>
    <property type="match status" value="1"/>
</dbReference>
<keyword evidence="3" id="KW-0238">DNA-binding</keyword>
<evidence type="ECO:0000256" key="2">
    <source>
        <dbReference type="ARBA" id="ARBA00023015"/>
    </source>
</evidence>